<dbReference type="Pfam" id="PF01614">
    <property type="entry name" value="IclR_C"/>
    <property type="match status" value="1"/>
</dbReference>
<dbReference type="InterPro" id="IPR036388">
    <property type="entry name" value="WH-like_DNA-bd_sf"/>
</dbReference>
<evidence type="ECO:0000259" key="5">
    <source>
        <dbReference type="PROSITE" id="PS51078"/>
    </source>
</evidence>
<keyword evidence="2 6" id="KW-0238">DNA-binding</keyword>
<dbReference type="PANTHER" id="PTHR30136:SF35">
    <property type="entry name" value="HTH-TYPE TRANSCRIPTIONAL REGULATOR RV1719"/>
    <property type="match status" value="1"/>
</dbReference>
<evidence type="ECO:0000256" key="2">
    <source>
        <dbReference type="ARBA" id="ARBA00023125"/>
    </source>
</evidence>
<dbReference type="RefSeq" id="WP_343050839.1">
    <property type="nucleotide sequence ID" value="NZ_BAAAOV010000010.1"/>
</dbReference>
<reference evidence="6 7" key="1">
    <citation type="submission" date="2020-07" db="EMBL/GenBank/DDBJ databases">
        <title>Sequencing the genomes of 1000 actinobacteria strains.</title>
        <authorList>
            <person name="Klenk H.-P."/>
        </authorList>
    </citation>
    <scope>NUCLEOTIDE SEQUENCE [LARGE SCALE GENOMIC DNA]</scope>
    <source>
        <strain evidence="6 7">DSM 19663</strain>
    </source>
</reference>
<dbReference type="InterPro" id="IPR014757">
    <property type="entry name" value="Tscrpt_reg_IclR_C"/>
</dbReference>
<dbReference type="InterPro" id="IPR029016">
    <property type="entry name" value="GAF-like_dom_sf"/>
</dbReference>
<dbReference type="Pfam" id="PF09339">
    <property type="entry name" value="HTH_IclR"/>
    <property type="match status" value="1"/>
</dbReference>
<gene>
    <name evidence="6" type="ORF">FHX53_001087</name>
</gene>
<proteinExistence type="predicted"/>
<keyword evidence="1" id="KW-0805">Transcription regulation</keyword>
<dbReference type="EMBL" id="JACGWX010000002">
    <property type="protein sequence ID" value="MBA8847502.1"/>
    <property type="molecule type" value="Genomic_DNA"/>
</dbReference>
<organism evidence="6 7">
    <name type="scientific">Microcella alkalica</name>
    <dbReference type="NCBI Taxonomy" id="355930"/>
    <lineage>
        <taxon>Bacteria</taxon>
        <taxon>Bacillati</taxon>
        <taxon>Actinomycetota</taxon>
        <taxon>Actinomycetes</taxon>
        <taxon>Micrococcales</taxon>
        <taxon>Microbacteriaceae</taxon>
        <taxon>Microcella</taxon>
    </lineage>
</organism>
<dbReference type="InterPro" id="IPR050707">
    <property type="entry name" value="HTH_MetabolicPath_Reg"/>
</dbReference>
<dbReference type="PANTHER" id="PTHR30136">
    <property type="entry name" value="HELIX-TURN-HELIX TRANSCRIPTIONAL REGULATOR, ICLR FAMILY"/>
    <property type="match status" value="1"/>
</dbReference>
<dbReference type="InterPro" id="IPR005471">
    <property type="entry name" value="Tscrpt_reg_IclR_N"/>
</dbReference>
<dbReference type="AlphaFoldDB" id="A0A839EAN2"/>
<dbReference type="SMART" id="SM00346">
    <property type="entry name" value="HTH_ICLR"/>
    <property type="match status" value="1"/>
</dbReference>
<dbReference type="GO" id="GO:0003677">
    <property type="term" value="F:DNA binding"/>
    <property type="evidence" value="ECO:0007669"/>
    <property type="project" value="UniProtKB-KW"/>
</dbReference>
<feature type="domain" description="HTH iclR-type" evidence="4">
    <location>
        <begin position="20"/>
        <end position="81"/>
    </location>
</feature>
<sequence length="263" mass="28655">MQNLNMGQTPEAGPPPQYPIESVDNALKILLLFGENTELRLTDVRQYLGVASSTAHRLLAMLQWRGFVRQDPTLKVYRPGPALTTIAFSILQKMDVPRIAKPVLDELTERLGETVHLGSLDGGRVRFLAVAEPAAAVRVASRLGKQIPAHTTSTGKVLLASLSAEELYRLYPNEDLPPVTERSIVSRAELLRQIERVRIDGFAVNREESEEGVGSVAVALPFTGNGHYALNMAAPIHRLPAGKVKSVAAELKAAAERLTQLLS</sequence>
<dbReference type="Gene3D" id="1.10.10.10">
    <property type="entry name" value="Winged helix-like DNA-binding domain superfamily/Winged helix DNA-binding domain"/>
    <property type="match status" value="1"/>
</dbReference>
<keyword evidence="7" id="KW-1185">Reference proteome</keyword>
<protein>
    <submittedName>
        <fullName evidence="6">DNA-binding IclR family transcriptional regulator</fullName>
    </submittedName>
</protein>
<evidence type="ECO:0000256" key="3">
    <source>
        <dbReference type="ARBA" id="ARBA00023163"/>
    </source>
</evidence>
<feature type="domain" description="IclR-ED" evidence="5">
    <location>
        <begin position="82"/>
        <end position="263"/>
    </location>
</feature>
<dbReference type="Proteomes" id="UP000585905">
    <property type="component" value="Unassembled WGS sequence"/>
</dbReference>
<dbReference type="SUPFAM" id="SSF46785">
    <property type="entry name" value="Winged helix' DNA-binding domain"/>
    <property type="match status" value="1"/>
</dbReference>
<dbReference type="InterPro" id="IPR036390">
    <property type="entry name" value="WH_DNA-bd_sf"/>
</dbReference>
<keyword evidence="3" id="KW-0804">Transcription</keyword>
<dbReference type="GO" id="GO:0045892">
    <property type="term" value="P:negative regulation of DNA-templated transcription"/>
    <property type="evidence" value="ECO:0007669"/>
    <property type="project" value="TreeGrafter"/>
</dbReference>
<dbReference type="PROSITE" id="PS51078">
    <property type="entry name" value="ICLR_ED"/>
    <property type="match status" value="1"/>
</dbReference>
<dbReference type="GO" id="GO:0003700">
    <property type="term" value="F:DNA-binding transcription factor activity"/>
    <property type="evidence" value="ECO:0007669"/>
    <property type="project" value="TreeGrafter"/>
</dbReference>
<evidence type="ECO:0000313" key="7">
    <source>
        <dbReference type="Proteomes" id="UP000585905"/>
    </source>
</evidence>
<evidence type="ECO:0000256" key="1">
    <source>
        <dbReference type="ARBA" id="ARBA00023015"/>
    </source>
</evidence>
<accession>A0A839EAN2</accession>
<dbReference type="Gene3D" id="3.30.450.40">
    <property type="match status" value="1"/>
</dbReference>
<comment type="caution">
    <text evidence="6">The sequence shown here is derived from an EMBL/GenBank/DDBJ whole genome shotgun (WGS) entry which is preliminary data.</text>
</comment>
<dbReference type="PROSITE" id="PS51077">
    <property type="entry name" value="HTH_ICLR"/>
    <property type="match status" value="1"/>
</dbReference>
<dbReference type="SUPFAM" id="SSF55781">
    <property type="entry name" value="GAF domain-like"/>
    <property type="match status" value="1"/>
</dbReference>
<evidence type="ECO:0000259" key="4">
    <source>
        <dbReference type="PROSITE" id="PS51077"/>
    </source>
</evidence>
<name>A0A839EAN2_9MICO</name>
<evidence type="ECO:0000313" key="6">
    <source>
        <dbReference type="EMBL" id="MBA8847502.1"/>
    </source>
</evidence>